<reference evidence="1" key="1">
    <citation type="submission" date="2022-04" db="EMBL/GenBank/DDBJ databases">
        <title>Desulfatitalea alkaliphila sp. nov., a novel anaerobic sulfate-reducing bacterium isolated from terrestrial mud volcano, Taman Peninsula, Russia.</title>
        <authorList>
            <person name="Khomyakova M.A."/>
            <person name="Merkel A.Y."/>
            <person name="Slobodkin A.I."/>
        </authorList>
    </citation>
    <scope>NUCLEOTIDE SEQUENCE</scope>
    <source>
        <strain evidence="1">M08but</strain>
    </source>
</reference>
<proteinExistence type="predicted"/>
<keyword evidence="2" id="KW-1185">Reference proteome</keyword>
<sequence length="207" mass="23372">MSQLIACKCPEGIVLGADGKAVDVNGNGNLIETRLDRLHQLTDYAAIMNGGAVAGEAMCQALKRFVHDENLLYVDDIHQAALPFLATEYERFMRKTCQVHPIDPIHQVTFILGGYTRNDPQNPFRLYLLWTKRKQPLLDSDEIGTSFSVPRIIKLEHQLHRMAQQKGGLDGIMTTVRREMECLAEVDEEVSEPLAFAYVTREGFKQL</sequence>
<dbReference type="SUPFAM" id="SSF56235">
    <property type="entry name" value="N-terminal nucleophile aminohydrolases (Ntn hydrolases)"/>
    <property type="match status" value="1"/>
</dbReference>
<dbReference type="InterPro" id="IPR029055">
    <property type="entry name" value="Ntn_hydrolases_N"/>
</dbReference>
<evidence type="ECO:0000313" key="2">
    <source>
        <dbReference type="Proteomes" id="UP001165427"/>
    </source>
</evidence>
<dbReference type="Gene3D" id="3.60.20.10">
    <property type="entry name" value="Glutamine Phosphoribosylpyrophosphate, subunit 1, domain 1"/>
    <property type="match status" value="1"/>
</dbReference>
<name>A0AA41R5R2_9BACT</name>
<dbReference type="EMBL" id="JALJRB010000015">
    <property type="protein sequence ID" value="MCJ8501560.1"/>
    <property type="molecule type" value="Genomic_DNA"/>
</dbReference>
<dbReference type="RefSeq" id="WP_246909593.1">
    <property type="nucleotide sequence ID" value="NZ_JALJRB010000015.1"/>
</dbReference>
<organism evidence="1 2">
    <name type="scientific">Desulfatitalea alkaliphila</name>
    <dbReference type="NCBI Taxonomy" id="2929485"/>
    <lineage>
        <taxon>Bacteria</taxon>
        <taxon>Pseudomonadati</taxon>
        <taxon>Thermodesulfobacteriota</taxon>
        <taxon>Desulfobacteria</taxon>
        <taxon>Desulfobacterales</taxon>
        <taxon>Desulfosarcinaceae</taxon>
        <taxon>Desulfatitalea</taxon>
    </lineage>
</organism>
<comment type="caution">
    <text evidence="1">The sequence shown here is derived from an EMBL/GenBank/DDBJ whole genome shotgun (WGS) entry which is preliminary data.</text>
</comment>
<gene>
    <name evidence="1" type="ORF">MRX98_13340</name>
</gene>
<accession>A0AA41R5R2</accession>
<dbReference type="Proteomes" id="UP001165427">
    <property type="component" value="Unassembled WGS sequence"/>
</dbReference>
<evidence type="ECO:0000313" key="1">
    <source>
        <dbReference type="EMBL" id="MCJ8501560.1"/>
    </source>
</evidence>
<protein>
    <submittedName>
        <fullName evidence="1">Uncharacterized protein</fullName>
    </submittedName>
</protein>
<dbReference type="AlphaFoldDB" id="A0AA41R5R2"/>